<feature type="transmembrane region" description="Helical" evidence="2">
    <location>
        <begin position="506"/>
        <end position="529"/>
    </location>
</feature>
<organism evidence="3 4">
    <name type="scientific">Armillaria novae-zelandiae</name>
    <dbReference type="NCBI Taxonomy" id="153914"/>
    <lineage>
        <taxon>Eukaryota</taxon>
        <taxon>Fungi</taxon>
        <taxon>Dikarya</taxon>
        <taxon>Basidiomycota</taxon>
        <taxon>Agaricomycotina</taxon>
        <taxon>Agaricomycetes</taxon>
        <taxon>Agaricomycetidae</taxon>
        <taxon>Agaricales</taxon>
        <taxon>Marasmiineae</taxon>
        <taxon>Physalacriaceae</taxon>
        <taxon>Armillaria</taxon>
    </lineage>
</organism>
<accession>A0AA39TKW3</accession>
<reference evidence="3" key="1">
    <citation type="submission" date="2023-06" db="EMBL/GenBank/DDBJ databases">
        <authorList>
            <consortium name="Lawrence Berkeley National Laboratory"/>
            <person name="Ahrendt S."/>
            <person name="Sahu N."/>
            <person name="Indic B."/>
            <person name="Wong-Bajracharya J."/>
            <person name="Merenyi Z."/>
            <person name="Ke H.-M."/>
            <person name="Monk M."/>
            <person name="Kocsube S."/>
            <person name="Drula E."/>
            <person name="Lipzen A."/>
            <person name="Balint B."/>
            <person name="Henrissat B."/>
            <person name="Andreopoulos B."/>
            <person name="Martin F.M."/>
            <person name="Harder C.B."/>
            <person name="Rigling D."/>
            <person name="Ford K.L."/>
            <person name="Foster G.D."/>
            <person name="Pangilinan J."/>
            <person name="Papanicolaou A."/>
            <person name="Barry K."/>
            <person name="LaButti K."/>
            <person name="Viragh M."/>
            <person name="Koriabine M."/>
            <person name="Yan M."/>
            <person name="Riley R."/>
            <person name="Champramary S."/>
            <person name="Plett K.L."/>
            <person name="Tsai I.J."/>
            <person name="Slot J."/>
            <person name="Sipos G."/>
            <person name="Plett J."/>
            <person name="Nagy L.G."/>
            <person name="Grigoriev I.V."/>
        </authorList>
    </citation>
    <scope>NUCLEOTIDE SEQUENCE</scope>
    <source>
        <strain evidence="3">ICMP 16352</strain>
    </source>
</reference>
<dbReference type="Proteomes" id="UP001175227">
    <property type="component" value="Unassembled WGS sequence"/>
</dbReference>
<evidence type="ECO:0000313" key="4">
    <source>
        <dbReference type="Proteomes" id="UP001175227"/>
    </source>
</evidence>
<gene>
    <name evidence="3" type="ORF">IW261DRAFT_1428034</name>
</gene>
<sequence length="538" mass="57792">MADPRIRQDLTALQADSELRYHNAALRLDELQHVQEIDEWLKEAHHCWETCVDNQKQSGISHAVWNDLEYLLVRVIATIHQDFMKVAKYEFNILGLCGHAYGVEVRPIPNDPDLDSASPPLSQGNTPPLPTVPMAGEVNALPLLTPIRLSPTVPTVGTSVVLPLPSASSSVQSLLMGQLLATLPTSVDMGPSSSTAILPVSGPSVVESLGLGTPRKKLVTAMRTRMTSISLYPLPGKIFRQWHSSSPVKIGPPILAKRSPKKPRRVYGLQRVNAASRPQVLPGPDPTQQDEDSVLLHPSIFDQGPTTSLSAEGAEGVTDTGLQVATGISALFTDDLPPVVSIGVGGGGLGEEVGSTFMAIPGGVDSVGVLQVKSDYGNFVQVNSHLWRKDVAAFVGERPPVLLTAQWSLTQLTIFLLNLIFLDDSQSLNNALQVIETCVSSIASKTQQFLAGLNVLDNADHVLQEIARLWASLVSSDLVDETLDGVGDVLEVIAIPPKMGPKSKPFALCLHGCVIFIAIFEQILVFLVLGESSVSWIT</sequence>
<evidence type="ECO:0000256" key="2">
    <source>
        <dbReference type="SAM" id="Phobius"/>
    </source>
</evidence>
<dbReference type="AlphaFoldDB" id="A0AA39TKW3"/>
<evidence type="ECO:0000256" key="1">
    <source>
        <dbReference type="SAM" id="MobiDB-lite"/>
    </source>
</evidence>
<keyword evidence="2" id="KW-1133">Transmembrane helix</keyword>
<proteinExistence type="predicted"/>
<keyword evidence="2" id="KW-0472">Membrane</keyword>
<comment type="caution">
    <text evidence="3">The sequence shown here is derived from an EMBL/GenBank/DDBJ whole genome shotgun (WGS) entry which is preliminary data.</text>
</comment>
<name>A0AA39TKW3_9AGAR</name>
<dbReference type="EMBL" id="JAUEPR010000124">
    <property type="protein sequence ID" value="KAK0462747.1"/>
    <property type="molecule type" value="Genomic_DNA"/>
</dbReference>
<protein>
    <submittedName>
        <fullName evidence="3">Uncharacterized protein</fullName>
    </submittedName>
</protein>
<evidence type="ECO:0000313" key="3">
    <source>
        <dbReference type="EMBL" id="KAK0462747.1"/>
    </source>
</evidence>
<keyword evidence="2" id="KW-0812">Transmembrane</keyword>
<keyword evidence="4" id="KW-1185">Reference proteome</keyword>
<feature type="region of interest" description="Disordered" evidence="1">
    <location>
        <begin position="272"/>
        <end position="291"/>
    </location>
</feature>